<evidence type="ECO:0000256" key="8">
    <source>
        <dbReference type="ARBA" id="ARBA00023136"/>
    </source>
</evidence>
<keyword evidence="5" id="KW-0999">Mitochondrion inner membrane</keyword>
<evidence type="ECO:0000256" key="1">
    <source>
        <dbReference type="ARBA" id="ARBA00004443"/>
    </source>
</evidence>
<dbReference type="PANTHER" id="PTHR12653:SF0">
    <property type="entry name" value="NADH DEHYDROGENASE [UBIQUINONE] 1 ALPHA SUBCOMPLEX SUBUNIT 5"/>
    <property type="match status" value="1"/>
</dbReference>
<sequence length="246" mass="27823">MRRTLRLFASVKPSAARYLETGTPTGLTGLRTHGSPRSTLLYLYATTLERLRGSIPEHSLYRQSVEALTRHRLALVQSVEPAGYAAWAERAAKLVEAHPEQFNVALEGRVDGIRALRLERNGDVFLLRQLPLRETDDRVQEWDGELDEGPEPEGSRSLEEKANQKLIAERQELGQSQQVQLEPEPQLTAEQIEELETKIGAGLIEEVIQVAEGELKLIDTMAKAKVWESLEEKPAEGQWEYFERKS</sequence>
<keyword evidence="3" id="KW-0813">Transport</keyword>
<comment type="subcellular location">
    <subcellularLocation>
        <location evidence="1">Mitochondrion inner membrane</location>
        <topology evidence="1">Peripheral membrane protein</topology>
        <orientation evidence="1">Matrix side</orientation>
    </subcellularLocation>
</comment>
<dbReference type="InterPro" id="IPR006806">
    <property type="entry name" value="NDUFA5"/>
</dbReference>
<evidence type="ECO:0000256" key="4">
    <source>
        <dbReference type="ARBA" id="ARBA00022660"/>
    </source>
</evidence>
<dbReference type="Pfam" id="PF04716">
    <property type="entry name" value="ETC_C1_NDUFA5"/>
    <property type="match status" value="1"/>
</dbReference>
<comment type="similarity">
    <text evidence="2">Belongs to the complex I NDUFA5 subunit family.</text>
</comment>
<dbReference type="PANTHER" id="PTHR12653">
    <property type="entry name" value="NADH-UBIQUINONE OXIDOREDUCTASE 13 KD-B SUBUNIT"/>
    <property type="match status" value="1"/>
</dbReference>
<reference evidence="10 11" key="1">
    <citation type="journal article" date="2024" name="Commun. Biol.">
        <title>Comparative genomic analysis of thermophilic fungi reveals convergent evolutionary adaptations and gene losses.</title>
        <authorList>
            <person name="Steindorff A.S."/>
            <person name="Aguilar-Pontes M.V."/>
            <person name="Robinson A.J."/>
            <person name="Andreopoulos B."/>
            <person name="LaButti K."/>
            <person name="Kuo A."/>
            <person name="Mondo S."/>
            <person name="Riley R."/>
            <person name="Otillar R."/>
            <person name="Haridas S."/>
            <person name="Lipzen A."/>
            <person name="Grimwood J."/>
            <person name="Schmutz J."/>
            <person name="Clum A."/>
            <person name="Reid I.D."/>
            <person name="Moisan M.C."/>
            <person name="Butler G."/>
            <person name="Nguyen T.T.M."/>
            <person name="Dewar K."/>
            <person name="Conant G."/>
            <person name="Drula E."/>
            <person name="Henrissat B."/>
            <person name="Hansel C."/>
            <person name="Singer S."/>
            <person name="Hutchinson M.I."/>
            <person name="de Vries R.P."/>
            <person name="Natvig D.O."/>
            <person name="Powell A.J."/>
            <person name="Tsang A."/>
            <person name="Grigoriev I.V."/>
        </authorList>
    </citation>
    <scope>NUCLEOTIDE SEQUENCE [LARGE SCALE GENOMIC DNA]</scope>
    <source>
        <strain evidence="10 11">ATCC 24622</strain>
    </source>
</reference>
<proteinExistence type="inferred from homology"/>
<evidence type="ECO:0000256" key="2">
    <source>
        <dbReference type="ARBA" id="ARBA00010261"/>
    </source>
</evidence>
<keyword evidence="8" id="KW-0472">Membrane</keyword>
<accession>A0ABR3XTV0</accession>
<evidence type="ECO:0000256" key="9">
    <source>
        <dbReference type="SAM" id="MobiDB-lite"/>
    </source>
</evidence>
<feature type="region of interest" description="Disordered" evidence="9">
    <location>
        <begin position="138"/>
        <end position="160"/>
    </location>
</feature>
<feature type="compositionally biased region" description="Acidic residues" evidence="9">
    <location>
        <begin position="142"/>
        <end position="151"/>
    </location>
</feature>
<evidence type="ECO:0000313" key="10">
    <source>
        <dbReference type="EMBL" id="KAL1879421.1"/>
    </source>
</evidence>
<evidence type="ECO:0000256" key="3">
    <source>
        <dbReference type="ARBA" id="ARBA00022448"/>
    </source>
</evidence>
<evidence type="ECO:0000313" key="11">
    <source>
        <dbReference type="Proteomes" id="UP001586593"/>
    </source>
</evidence>
<evidence type="ECO:0000256" key="6">
    <source>
        <dbReference type="ARBA" id="ARBA00022982"/>
    </source>
</evidence>
<protein>
    <submittedName>
        <fullName evidence="10">Uncharacterized protein</fullName>
    </submittedName>
</protein>
<name>A0ABR3XTV0_9PEZI</name>
<evidence type="ECO:0000256" key="5">
    <source>
        <dbReference type="ARBA" id="ARBA00022792"/>
    </source>
</evidence>
<evidence type="ECO:0000256" key="7">
    <source>
        <dbReference type="ARBA" id="ARBA00023128"/>
    </source>
</evidence>
<keyword evidence="4" id="KW-0679">Respiratory chain</keyword>
<keyword evidence="11" id="KW-1185">Reference proteome</keyword>
<organism evidence="10 11">
    <name type="scientific">Phialemonium thermophilum</name>
    <dbReference type="NCBI Taxonomy" id="223376"/>
    <lineage>
        <taxon>Eukaryota</taxon>
        <taxon>Fungi</taxon>
        <taxon>Dikarya</taxon>
        <taxon>Ascomycota</taxon>
        <taxon>Pezizomycotina</taxon>
        <taxon>Sordariomycetes</taxon>
        <taxon>Sordariomycetidae</taxon>
        <taxon>Cephalothecales</taxon>
        <taxon>Cephalothecaceae</taxon>
        <taxon>Phialemonium</taxon>
    </lineage>
</organism>
<dbReference type="Proteomes" id="UP001586593">
    <property type="component" value="Unassembled WGS sequence"/>
</dbReference>
<gene>
    <name evidence="10" type="ORF">VTK73DRAFT_6953</name>
</gene>
<dbReference type="EMBL" id="JAZHXJ010000041">
    <property type="protein sequence ID" value="KAL1879421.1"/>
    <property type="molecule type" value="Genomic_DNA"/>
</dbReference>
<keyword evidence="7" id="KW-0496">Mitochondrion</keyword>
<keyword evidence="6" id="KW-0249">Electron transport</keyword>
<comment type="caution">
    <text evidence="10">The sequence shown here is derived from an EMBL/GenBank/DDBJ whole genome shotgun (WGS) entry which is preliminary data.</text>
</comment>